<name>A0A845AUC2_9SPHN</name>
<keyword evidence="2" id="KW-0255">Endonuclease</keyword>
<dbReference type="InterPro" id="IPR036691">
    <property type="entry name" value="Endo/exonu/phosph_ase_sf"/>
</dbReference>
<protein>
    <submittedName>
        <fullName evidence="2">Endonuclease</fullName>
    </submittedName>
</protein>
<dbReference type="SUPFAM" id="SSF56219">
    <property type="entry name" value="DNase I-like"/>
    <property type="match status" value="1"/>
</dbReference>
<evidence type="ECO:0000259" key="1">
    <source>
        <dbReference type="Pfam" id="PF03372"/>
    </source>
</evidence>
<dbReference type="AlphaFoldDB" id="A0A845AUC2"/>
<dbReference type="CDD" id="cd10283">
    <property type="entry name" value="MnuA_DNase1-like"/>
    <property type="match status" value="1"/>
</dbReference>
<keyword evidence="2" id="KW-0540">Nuclease</keyword>
<proteinExistence type="predicted"/>
<dbReference type="Pfam" id="PF03372">
    <property type="entry name" value="Exo_endo_phos"/>
    <property type="match status" value="1"/>
</dbReference>
<dbReference type="Gene3D" id="3.60.10.10">
    <property type="entry name" value="Endonuclease/exonuclease/phosphatase"/>
    <property type="match status" value="1"/>
</dbReference>
<comment type="caution">
    <text evidence="2">The sequence shown here is derived from an EMBL/GenBank/DDBJ whole genome shotgun (WGS) entry which is preliminary data.</text>
</comment>
<evidence type="ECO:0000313" key="2">
    <source>
        <dbReference type="EMBL" id="MXP32106.1"/>
    </source>
</evidence>
<dbReference type="InterPro" id="IPR005135">
    <property type="entry name" value="Endo/exonuclease/phosphatase"/>
</dbReference>
<dbReference type="EMBL" id="WTYE01000001">
    <property type="protein sequence ID" value="MXP32106.1"/>
    <property type="molecule type" value="Genomic_DNA"/>
</dbReference>
<accession>A0A845AUC2</accession>
<dbReference type="Proteomes" id="UP000446786">
    <property type="component" value="Unassembled WGS sequence"/>
</dbReference>
<evidence type="ECO:0000313" key="3">
    <source>
        <dbReference type="Proteomes" id="UP000446786"/>
    </source>
</evidence>
<reference evidence="2 3" key="1">
    <citation type="submission" date="2019-12" db="EMBL/GenBank/DDBJ databases">
        <title>Genomic-based taxomic classification of the family Erythrobacteraceae.</title>
        <authorList>
            <person name="Xu L."/>
        </authorList>
    </citation>
    <scope>NUCLEOTIDE SEQUENCE [LARGE SCALE GENOMIC DNA]</scope>
    <source>
        <strain evidence="2 3">JCM 16677</strain>
    </source>
</reference>
<organism evidence="2 3">
    <name type="scientific">Parerythrobacter jejuensis</name>
    <dbReference type="NCBI Taxonomy" id="795812"/>
    <lineage>
        <taxon>Bacteria</taxon>
        <taxon>Pseudomonadati</taxon>
        <taxon>Pseudomonadota</taxon>
        <taxon>Alphaproteobacteria</taxon>
        <taxon>Sphingomonadales</taxon>
        <taxon>Erythrobacteraceae</taxon>
        <taxon>Parerythrobacter</taxon>
    </lineage>
</organism>
<dbReference type="RefSeq" id="WP_160779479.1">
    <property type="nucleotide sequence ID" value="NZ_BAAAZF010000001.1"/>
</dbReference>
<gene>
    <name evidence="2" type="ORF">GRI94_09765</name>
</gene>
<feature type="domain" description="Endonuclease/exonuclease/phosphatase" evidence="1">
    <location>
        <begin position="48"/>
        <end position="270"/>
    </location>
</feature>
<sequence>MTLIHGVRWKLKASADHRRFVAERLLGLKQALGDEIHGSTDENSLRLATWNLMHFGSGGGYDRTVESMFYIAEIIDHFDLVALQEINRDLRKLEDLVDNYLGNDWDYLVTDTSGGHGDRKDAGNDERLAFLYRKSKVSFRKEVGEIVLPEGQEIAAPDADGTSRHVQFARTPFTVAFRAGWLKFKLCTVHIFYGDSSNSSAKMRQRRDEIRKIAEFLAERQKRERDAMIDSAREANWAAPEEGGWASNYILLGDFNIVSPEHETMEALEGEGFTVATKPLKSNLGNNKHYDQIAYRAAHPDFEVVQSGVFDMLQHVYRDVDAAHYVETVKVPKLLEKGRKGAKAEGYFKRYYRRHQMSDHKLLWSEISIDYSEDYLQAVINEE</sequence>
<dbReference type="OrthoDB" id="5500612at2"/>
<keyword evidence="2" id="KW-0378">Hydrolase</keyword>
<keyword evidence="3" id="KW-1185">Reference proteome</keyword>
<dbReference type="GO" id="GO:0004519">
    <property type="term" value="F:endonuclease activity"/>
    <property type="evidence" value="ECO:0007669"/>
    <property type="project" value="UniProtKB-KW"/>
</dbReference>